<gene>
    <name evidence="1" type="ORF">SAMEA2070301_04514</name>
</gene>
<protein>
    <recommendedName>
        <fullName evidence="3">Bacteriophage protein</fullName>
    </recommendedName>
</protein>
<dbReference type="AlphaFoldDB" id="A0AB38D4E7"/>
<name>A0AB38D4E7_9MYCO</name>
<comment type="caution">
    <text evidence="1">The sequence shown here is derived from an EMBL/GenBank/DDBJ whole genome shotgun (WGS) entry which is preliminary data.</text>
</comment>
<organism evidence="1 2">
    <name type="scientific">Mycobacteroides abscessus subsp. abscessus</name>
    <dbReference type="NCBI Taxonomy" id="1185650"/>
    <lineage>
        <taxon>Bacteria</taxon>
        <taxon>Bacillati</taxon>
        <taxon>Actinomycetota</taxon>
        <taxon>Actinomycetes</taxon>
        <taxon>Mycobacteriales</taxon>
        <taxon>Mycobacteriaceae</taxon>
        <taxon>Mycobacteroides</taxon>
        <taxon>Mycobacteroides abscessus</taxon>
    </lineage>
</organism>
<proteinExistence type="predicted"/>
<sequence length="137" mass="14964">MTEHFTQGKSGYINAIGTDGEPLSFRPQVNIIRDVPGTGTVEMTVGNGATVVVQGSAAEYLEYLDPTPVEPQPPVDITNGRLRIQPAGSAIAFQLDNDDPRGDWQVYVIGSETMYFTTNEDNPDITSWPYLRVDTGE</sequence>
<dbReference type="EMBL" id="FSHM01000008">
    <property type="protein sequence ID" value="SIB77752.1"/>
    <property type="molecule type" value="Genomic_DNA"/>
</dbReference>
<dbReference type="Proteomes" id="UP000185210">
    <property type="component" value="Unassembled WGS sequence"/>
</dbReference>
<evidence type="ECO:0008006" key="3">
    <source>
        <dbReference type="Google" id="ProtNLM"/>
    </source>
</evidence>
<evidence type="ECO:0000313" key="1">
    <source>
        <dbReference type="EMBL" id="SIB77752.1"/>
    </source>
</evidence>
<reference evidence="1 2" key="1">
    <citation type="submission" date="2016-11" db="EMBL/GenBank/DDBJ databases">
        <authorList>
            <consortium name="Pathogen Informatics"/>
        </authorList>
    </citation>
    <scope>NUCLEOTIDE SEQUENCE [LARGE SCALE GENOMIC DNA]</scope>
    <source>
        <strain evidence="1 2">104</strain>
    </source>
</reference>
<evidence type="ECO:0000313" key="2">
    <source>
        <dbReference type="Proteomes" id="UP000185210"/>
    </source>
</evidence>
<dbReference type="RefSeq" id="WP_052536297.1">
    <property type="nucleotide sequence ID" value="NZ_CAACXP010000003.1"/>
</dbReference>
<accession>A0AB38D4E7</accession>